<dbReference type="PANTHER" id="PTHR48230">
    <property type="match status" value="1"/>
</dbReference>
<comment type="subcellular location">
    <subcellularLocation>
        <location evidence="1">Membrane</location>
        <topology evidence="1">Multi-pass membrane protein</topology>
    </subcellularLocation>
</comment>
<feature type="domain" description="Lipid desaturase" evidence="7">
    <location>
        <begin position="21"/>
        <end position="184"/>
    </location>
</feature>
<dbReference type="GO" id="GO:0016020">
    <property type="term" value="C:membrane"/>
    <property type="evidence" value="ECO:0007669"/>
    <property type="project" value="UniProtKB-SubCell"/>
</dbReference>
<gene>
    <name evidence="8" type="ORF">HJA_09924</name>
</gene>
<evidence type="ECO:0000313" key="9">
    <source>
        <dbReference type="Proteomes" id="UP000024816"/>
    </source>
</evidence>
<evidence type="ECO:0000313" key="8">
    <source>
        <dbReference type="EMBL" id="KCZ88678.1"/>
    </source>
</evidence>
<evidence type="ECO:0000256" key="3">
    <source>
        <dbReference type="ARBA" id="ARBA00022692"/>
    </source>
</evidence>
<dbReference type="OrthoDB" id="337685at2"/>
<evidence type="ECO:0000259" key="7">
    <source>
        <dbReference type="Pfam" id="PF10520"/>
    </source>
</evidence>
<evidence type="ECO:0000256" key="6">
    <source>
        <dbReference type="SAM" id="Phobius"/>
    </source>
</evidence>
<dbReference type="InterPro" id="IPR053335">
    <property type="entry name" value="Fatty_acid_desaturase_CarF"/>
</dbReference>
<keyword evidence="5 6" id="KW-0472">Membrane</keyword>
<dbReference type="AlphaFoldDB" id="A0A059FDU0"/>
<comment type="caution">
    <text evidence="8">The sequence shown here is derived from an EMBL/GenBank/DDBJ whole genome shotgun (WGS) entry which is preliminary data.</text>
</comment>
<dbReference type="RefSeq" id="WP_035581544.1">
    <property type="nucleotide sequence ID" value="NZ_ARYJ01000005.1"/>
</dbReference>
<dbReference type="Pfam" id="PF10520">
    <property type="entry name" value="Lipid_desat"/>
    <property type="match status" value="1"/>
</dbReference>
<keyword evidence="4 6" id="KW-1133">Transmembrane helix</keyword>
<protein>
    <recommendedName>
        <fullName evidence="7">Lipid desaturase domain-containing protein</fullName>
    </recommendedName>
</protein>
<reference evidence="8 9" key="1">
    <citation type="journal article" date="2014" name="Antonie Van Leeuwenhoek">
        <title>Hyphomonas beringensis sp. nov. and Hyphomonas chukchiensis sp. nov., isolated from surface seawater of the Bering Sea and Chukchi Sea.</title>
        <authorList>
            <person name="Li C."/>
            <person name="Lai Q."/>
            <person name="Li G."/>
            <person name="Dong C."/>
            <person name="Wang J."/>
            <person name="Liao Y."/>
            <person name="Shao Z."/>
        </authorList>
    </citation>
    <scope>NUCLEOTIDE SEQUENCE [LARGE SCALE GENOMIC DNA]</scope>
    <source>
        <strain evidence="8 9">VP2</strain>
    </source>
</reference>
<keyword evidence="3 6" id="KW-0812">Transmembrane</keyword>
<proteinExistence type="inferred from homology"/>
<dbReference type="eggNOG" id="COG3000">
    <property type="taxonomic scope" value="Bacteria"/>
</dbReference>
<feature type="transmembrane region" description="Helical" evidence="6">
    <location>
        <begin position="74"/>
        <end position="104"/>
    </location>
</feature>
<comment type="similarity">
    <text evidence="2">Belongs to the fatty acid desaturase CarF family.</text>
</comment>
<keyword evidence="9" id="KW-1185">Reference proteome</keyword>
<feature type="transmembrane region" description="Helical" evidence="6">
    <location>
        <begin position="12"/>
        <end position="33"/>
    </location>
</feature>
<sequence length="196" mass="21997">MVGSTITAAGAFLLKVLGGLWFADFISGVVHWLEDRYGNPEWPVIGHTIRENQQHHFTPRSFLKGTLWTRNREVLAIGAAFLAAFWAFDVLNAFTVSAVIFGVMSNEAHASAHRSPPENGRIITALQKTGLLQSHRHHAAHHRKGKDTHFCVLTNHVNPVLERIRFFQTLEAIVTRVTGVRPRPDLSVNPRYRPAI</sequence>
<accession>A0A059FDU0</accession>
<dbReference type="InterPro" id="IPR019547">
    <property type="entry name" value="Lipid_desat"/>
</dbReference>
<dbReference type="Proteomes" id="UP000024816">
    <property type="component" value="Unassembled WGS sequence"/>
</dbReference>
<dbReference type="EMBL" id="ARYJ01000005">
    <property type="protein sequence ID" value="KCZ88678.1"/>
    <property type="molecule type" value="Genomic_DNA"/>
</dbReference>
<evidence type="ECO:0000256" key="1">
    <source>
        <dbReference type="ARBA" id="ARBA00004141"/>
    </source>
</evidence>
<dbReference type="PANTHER" id="PTHR48230:SF1">
    <property type="entry name" value="LIPID DESATURASE DOMAIN-CONTAINING PROTEIN"/>
    <property type="match status" value="1"/>
</dbReference>
<organism evidence="8 9">
    <name type="scientific">Hyphomonas jannaschiana VP2</name>
    <dbReference type="NCBI Taxonomy" id="1280952"/>
    <lineage>
        <taxon>Bacteria</taxon>
        <taxon>Pseudomonadati</taxon>
        <taxon>Pseudomonadota</taxon>
        <taxon>Alphaproteobacteria</taxon>
        <taxon>Hyphomonadales</taxon>
        <taxon>Hyphomonadaceae</taxon>
        <taxon>Hyphomonas</taxon>
    </lineage>
</organism>
<dbReference type="STRING" id="1280952.HJA_09924"/>
<name>A0A059FDU0_9PROT</name>
<evidence type="ECO:0000256" key="5">
    <source>
        <dbReference type="ARBA" id="ARBA00023136"/>
    </source>
</evidence>
<dbReference type="PATRIC" id="fig|1280952.3.peg.1982"/>
<evidence type="ECO:0000256" key="2">
    <source>
        <dbReference type="ARBA" id="ARBA00007620"/>
    </source>
</evidence>
<evidence type="ECO:0000256" key="4">
    <source>
        <dbReference type="ARBA" id="ARBA00022989"/>
    </source>
</evidence>